<feature type="chain" id="PRO_5040746328" description="Esterase" evidence="1">
    <location>
        <begin position="19"/>
        <end position="496"/>
    </location>
</feature>
<feature type="signal peptide" evidence="1">
    <location>
        <begin position="1"/>
        <end position="18"/>
    </location>
</feature>
<dbReference type="SMART" id="SM00028">
    <property type="entry name" value="TPR"/>
    <property type="match status" value="2"/>
</dbReference>
<dbReference type="InterPro" id="IPR011990">
    <property type="entry name" value="TPR-like_helical_dom_sf"/>
</dbReference>
<dbReference type="InterPro" id="IPR029058">
    <property type="entry name" value="AB_hydrolase_fold"/>
</dbReference>
<evidence type="ECO:0000313" key="2">
    <source>
        <dbReference type="EMBL" id="MCF0065089.1"/>
    </source>
</evidence>
<dbReference type="RefSeq" id="WP_234658065.1">
    <property type="nucleotide sequence ID" value="NZ_CP094997.1"/>
</dbReference>
<evidence type="ECO:0008006" key="4">
    <source>
        <dbReference type="Google" id="ProtNLM"/>
    </source>
</evidence>
<dbReference type="SUPFAM" id="SSF53474">
    <property type="entry name" value="alpha/beta-Hydrolases"/>
    <property type="match status" value="1"/>
</dbReference>
<keyword evidence="3" id="KW-1185">Reference proteome</keyword>
<comment type="caution">
    <text evidence="2">The sequence shown here is derived from an EMBL/GenBank/DDBJ whole genome shotgun (WGS) entry which is preliminary data.</text>
</comment>
<dbReference type="AlphaFoldDB" id="A0A9X1PRF8"/>
<gene>
    <name evidence="2" type="ORF">LXM26_26485</name>
</gene>
<proteinExistence type="predicted"/>
<protein>
    <recommendedName>
        <fullName evidence="4">Esterase</fullName>
    </recommendedName>
</protein>
<organism evidence="2 3">
    <name type="scientific">Dyadobacter chenwenxiniae</name>
    <dbReference type="NCBI Taxonomy" id="2906456"/>
    <lineage>
        <taxon>Bacteria</taxon>
        <taxon>Pseudomonadati</taxon>
        <taxon>Bacteroidota</taxon>
        <taxon>Cytophagia</taxon>
        <taxon>Cytophagales</taxon>
        <taxon>Spirosomataceae</taxon>
        <taxon>Dyadobacter</taxon>
    </lineage>
</organism>
<dbReference type="Gene3D" id="1.25.40.10">
    <property type="entry name" value="Tetratricopeptide repeat domain"/>
    <property type="match status" value="1"/>
</dbReference>
<sequence length="496" mass="57031">MKFSVFLLALAFPISCIAQRDIQEKVYSKFLNDTVRYHVTVPENWDKSQSCPVLYSFKYGMVDGPYIASQLRYFKTANYFIPNTIVVTILADMDRIGLIYETGLLTNTGKNLTSCLRNEIIPNVKEKYHTSFFKTYLGHSYGASYANYLFQNEPDIFNGYILLAAEKTGADYSEPSPFVIDKKLVGFYDHRNTFYYAAVGEHDLQRRHTYVREIEKKVSVLDSNHFFFKYDSIPGGDHTNILTLAIQPALEHIYLRYNPGMRAGVSNDAWTNFTENQKYIEKTYGILAEKGNRWYGPSAQMALRDKDTTALLKIAEYFGSEKARASDIRNLGDHLASSGLKGKAMEYYERAIKSIETSTDKADWQIFVLGDCYLNIATKIFEKEPKEGWIYLLKGLKLAEVKGESGARNIDAYFRAGKYAIDNNYKIKDGIDFLLHYASLRTETIDEIHWSYERIYLILAKGYYALKDFENAKLYLKKVLVFNADNKEAKEMLGKI</sequence>
<dbReference type="EMBL" id="JAJTTC010000010">
    <property type="protein sequence ID" value="MCF0065089.1"/>
    <property type="molecule type" value="Genomic_DNA"/>
</dbReference>
<dbReference type="InterPro" id="IPR019734">
    <property type="entry name" value="TPR_rpt"/>
</dbReference>
<name>A0A9X1PRF8_9BACT</name>
<dbReference type="Proteomes" id="UP001139000">
    <property type="component" value="Unassembled WGS sequence"/>
</dbReference>
<dbReference type="SUPFAM" id="SSF48452">
    <property type="entry name" value="TPR-like"/>
    <property type="match status" value="1"/>
</dbReference>
<dbReference type="Gene3D" id="3.40.50.1820">
    <property type="entry name" value="alpha/beta hydrolase"/>
    <property type="match status" value="1"/>
</dbReference>
<evidence type="ECO:0000313" key="3">
    <source>
        <dbReference type="Proteomes" id="UP001139000"/>
    </source>
</evidence>
<evidence type="ECO:0000256" key="1">
    <source>
        <dbReference type="SAM" id="SignalP"/>
    </source>
</evidence>
<keyword evidence="1" id="KW-0732">Signal</keyword>
<reference evidence="2" key="1">
    <citation type="submission" date="2021-12" db="EMBL/GenBank/DDBJ databases">
        <title>Novel species in genus Dyadobacter.</title>
        <authorList>
            <person name="Ma C."/>
        </authorList>
    </citation>
    <scope>NUCLEOTIDE SEQUENCE</scope>
    <source>
        <strain evidence="2">LJ419</strain>
    </source>
</reference>
<accession>A0A9X1PRF8</accession>